<feature type="domain" description="HTH gntR-type" evidence="5">
    <location>
        <begin position="43"/>
        <end position="110"/>
    </location>
</feature>
<dbReference type="Pfam" id="PF00392">
    <property type="entry name" value="GntR"/>
    <property type="match status" value="1"/>
</dbReference>
<dbReference type="PANTHER" id="PTHR43537">
    <property type="entry name" value="TRANSCRIPTIONAL REGULATOR, GNTR FAMILY"/>
    <property type="match status" value="1"/>
</dbReference>
<evidence type="ECO:0000256" key="2">
    <source>
        <dbReference type="ARBA" id="ARBA00023125"/>
    </source>
</evidence>
<dbReference type="CDD" id="cd07377">
    <property type="entry name" value="WHTH_GntR"/>
    <property type="match status" value="1"/>
</dbReference>
<accession>A0A076EK34</accession>
<dbReference type="EMBL" id="CP008947">
    <property type="protein sequence ID" value="AII06515.1"/>
    <property type="molecule type" value="Genomic_DNA"/>
</dbReference>
<dbReference type="InterPro" id="IPR008920">
    <property type="entry name" value="TF_FadR/GntR_C"/>
</dbReference>
<dbReference type="SUPFAM" id="SSF46785">
    <property type="entry name" value="Winged helix' DNA-binding domain"/>
    <property type="match status" value="1"/>
</dbReference>
<evidence type="ECO:0000259" key="5">
    <source>
        <dbReference type="PROSITE" id="PS50949"/>
    </source>
</evidence>
<evidence type="ECO:0000256" key="3">
    <source>
        <dbReference type="ARBA" id="ARBA00023163"/>
    </source>
</evidence>
<dbReference type="eggNOG" id="COG1802">
    <property type="taxonomic scope" value="Bacteria"/>
</dbReference>
<dbReference type="AlphaFoldDB" id="A0A076EK34"/>
<dbReference type="Gene3D" id="1.20.120.530">
    <property type="entry name" value="GntR ligand-binding domain-like"/>
    <property type="match status" value="1"/>
</dbReference>
<protein>
    <submittedName>
        <fullName evidence="6">GntR family transcriptional regulator</fullName>
    </submittedName>
</protein>
<dbReference type="PANTHER" id="PTHR43537:SF45">
    <property type="entry name" value="GNTR FAMILY REGULATORY PROTEIN"/>
    <property type="match status" value="1"/>
</dbReference>
<keyword evidence="1" id="KW-0805">Transcription regulation</keyword>
<dbReference type="Proteomes" id="UP000028488">
    <property type="component" value="Chromosome"/>
</dbReference>
<dbReference type="InterPro" id="IPR000524">
    <property type="entry name" value="Tscrpt_reg_HTH_GntR"/>
</dbReference>
<feature type="region of interest" description="Disordered" evidence="4">
    <location>
        <begin position="241"/>
        <end position="261"/>
    </location>
</feature>
<keyword evidence="2" id="KW-0238">DNA-binding</keyword>
<evidence type="ECO:0000256" key="4">
    <source>
        <dbReference type="SAM" id="MobiDB-lite"/>
    </source>
</evidence>
<dbReference type="SMART" id="SM00345">
    <property type="entry name" value="HTH_GNTR"/>
    <property type="match status" value="1"/>
</dbReference>
<dbReference type="InterPro" id="IPR036388">
    <property type="entry name" value="WH-like_DNA-bd_sf"/>
</dbReference>
<keyword evidence="3" id="KW-0804">Transcription</keyword>
<feature type="region of interest" description="Disordered" evidence="4">
    <location>
        <begin position="1"/>
        <end position="32"/>
    </location>
</feature>
<dbReference type="GO" id="GO:0003677">
    <property type="term" value="F:DNA binding"/>
    <property type="evidence" value="ECO:0007669"/>
    <property type="project" value="UniProtKB-KW"/>
</dbReference>
<dbReference type="InterPro" id="IPR011711">
    <property type="entry name" value="GntR_C"/>
</dbReference>
<reference evidence="6 7" key="1">
    <citation type="submission" date="2014-07" db="EMBL/GenBank/DDBJ databases">
        <title>Genome Sequence of Rhodococcus opacus Strain R7, a Biodegrader of Mono- and Polycyclic Aromatic Hydrocarbons.</title>
        <authorList>
            <person name="Di Gennaro P."/>
            <person name="Zampolli J."/>
            <person name="Presti I."/>
            <person name="Cappelletti M."/>
            <person name="D'Ursi P."/>
            <person name="Orro A."/>
            <person name="Mezzelani A."/>
            <person name="Milanesi L."/>
        </authorList>
    </citation>
    <scope>NUCLEOTIDE SEQUENCE [LARGE SCALE GENOMIC DNA]</scope>
    <source>
        <strain evidence="6 7">R7</strain>
    </source>
</reference>
<evidence type="ECO:0000256" key="1">
    <source>
        <dbReference type="ARBA" id="ARBA00023015"/>
    </source>
</evidence>
<dbReference type="InterPro" id="IPR036390">
    <property type="entry name" value="WH_DNA-bd_sf"/>
</dbReference>
<organism evidence="6 7">
    <name type="scientific">Rhodococcus opacus</name>
    <name type="common">Nocardia opaca</name>
    <dbReference type="NCBI Taxonomy" id="37919"/>
    <lineage>
        <taxon>Bacteria</taxon>
        <taxon>Bacillati</taxon>
        <taxon>Actinomycetota</taxon>
        <taxon>Actinomycetes</taxon>
        <taxon>Mycobacteriales</taxon>
        <taxon>Nocardiaceae</taxon>
        <taxon>Rhodococcus</taxon>
    </lineage>
</organism>
<dbReference type="GO" id="GO:0003700">
    <property type="term" value="F:DNA-binding transcription factor activity"/>
    <property type="evidence" value="ECO:0007669"/>
    <property type="project" value="InterPro"/>
</dbReference>
<dbReference type="SMART" id="SM00895">
    <property type="entry name" value="FCD"/>
    <property type="match status" value="1"/>
</dbReference>
<dbReference type="RefSeq" id="WP_128640060.1">
    <property type="nucleotide sequence ID" value="NZ_CP008947.1"/>
</dbReference>
<proteinExistence type="predicted"/>
<sequence length="261" mass="28212">MVNVESTSIRKDNPMTLSPNRPPGSTVGRREDGDISLGRIHQRTTPGTVAGVLRTAILDGTLAPGSQLREAHIAADLGVSRAPLREALSILADEGLVVKIAYKGAFVAEVSAKGMAEIASLRKRLEPYAIELALPRLSGAGRTRIVRTLQDMARGADDGDLTRTIDAHMSFHRVIYELSEHGLLLDLWRSWESQLQLFLSADHQSFPDLHDVVAEHERLLTIIDTGDLEAITREIDRHVHGSTDAAPAATAAVDGSQPSNA</sequence>
<dbReference type="Gene3D" id="1.10.10.10">
    <property type="entry name" value="Winged helix-like DNA-binding domain superfamily/Winged helix DNA-binding domain"/>
    <property type="match status" value="1"/>
</dbReference>
<evidence type="ECO:0000313" key="6">
    <source>
        <dbReference type="EMBL" id="AII06515.1"/>
    </source>
</evidence>
<evidence type="ECO:0000313" key="7">
    <source>
        <dbReference type="Proteomes" id="UP000028488"/>
    </source>
</evidence>
<dbReference type="SUPFAM" id="SSF48008">
    <property type="entry name" value="GntR ligand-binding domain-like"/>
    <property type="match status" value="1"/>
</dbReference>
<name>A0A076EK34_RHOOP</name>
<dbReference type="PROSITE" id="PS50949">
    <property type="entry name" value="HTH_GNTR"/>
    <property type="match status" value="1"/>
</dbReference>
<dbReference type="Pfam" id="PF07729">
    <property type="entry name" value="FCD"/>
    <property type="match status" value="1"/>
</dbReference>
<gene>
    <name evidence="6" type="ORF">EP51_18570</name>
</gene>